<evidence type="ECO:0000259" key="3">
    <source>
        <dbReference type="Pfam" id="PF02775"/>
    </source>
</evidence>
<dbReference type="InterPro" id="IPR051479">
    <property type="entry name" value="PorB-like"/>
</dbReference>
<reference evidence="4 5" key="1">
    <citation type="submission" date="2016-10" db="EMBL/GenBank/DDBJ databases">
        <authorList>
            <person name="de Groot N.N."/>
        </authorList>
    </citation>
    <scope>NUCLEOTIDE SEQUENCE [LARGE SCALE GENOMIC DNA]</scope>
    <source>
        <strain evidence="4 5">DSM 8423</strain>
    </source>
</reference>
<dbReference type="GO" id="GO:0044281">
    <property type="term" value="P:small molecule metabolic process"/>
    <property type="evidence" value="ECO:0007669"/>
    <property type="project" value="UniProtKB-ARBA"/>
</dbReference>
<protein>
    <submittedName>
        <fullName evidence="4">Pyruvate ferredoxin oxidoreductase beta subunit</fullName>
    </submittedName>
</protein>
<dbReference type="InterPro" id="IPR011766">
    <property type="entry name" value="TPP_enzyme_TPP-bd"/>
</dbReference>
<dbReference type="NCBIfam" id="NF008819">
    <property type="entry name" value="PRK11865.1"/>
    <property type="match status" value="1"/>
</dbReference>
<dbReference type="Pfam" id="PF02775">
    <property type="entry name" value="TPP_enzyme_C"/>
    <property type="match status" value="1"/>
</dbReference>
<evidence type="ECO:0000256" key="1">
    <source>
        <dbReference type="ARBA" id="ARBA00023002"/>
    </source>
</evidence>
<proteinExistence type="predicted"/>
<sequence length="321" mass="35325">MNTAKQYRSGLVENFDLYAPKLVDKEEYFAAGHRACQGCGEALAIRLMCKALGKDTVIVNATGCMEVIATMYPTTAWKLPWMHVAFPNAAAVAAGVESGLKILRRKGKISDRYVKTVAIGGDGGTVDIGLQALSGAMERGHDMLFVCFDNEAYMNTGIQRSGSTPFGASTTTAPPGEVSSGNPTWKKNTPEIMVAHNIPYVATACHSYPIDFMNKVKKARSIKGPSYIQCLSVCPTGWRCASGDCIKMGRLAVETGAFPLYEVENGKYRLSADMPETLRPLEDYTKLQGRFRHLTPDEIAYFQERVKLEYKKLTTKVKYSR</sequence>
<name>A0A1H7Y524_9BACT</name>
<feature type="domain" description="Thiamine pyrophosphate enzyme TPP-binding" evidence="3">
    <location>
        <begin position="62"/>
        <end position="230"/>
    </location>
</feature>
<dbReference type="PANTHER" id="PTHR42897">
    <property type="entry name" value="PYRUVATE SYNTHASE SUBUNIT PORB"/>
    <property type="match status" value="1"/>
</dbReference>
<keyword evidence="4" id="KW-0670">Pyruvate</keyword>
<dbReference type="STRING" id="43775.SAMN04489760_11433"/>
<dbReference type="GO" id="GO:0016491">
    <property type="term" value="F:oxidoreductase activity"/>
    <property type="evidence" value="ECO:0007669"/>
    <property type="project" value="UniProtKB-KW"/>
</dbReference>
<dbReference type="Gene3D" id="3.40.50.970">
    <property type="match status" value="2"/>
</dbReference>
<feature type="region of interest" description="Disordered" evidence="2">
    <location>
        <begin position="164"/>
        <end position="184"/>
    </location>
</feature>
<gene>
    <name evidence="4" type="ORF">SAMN04489760_11433</name>
</gene>
<dbReference type="PANTHER" id="PTHR42897:SF2">
    <property type="entry name" value="PYRUVATE SYNTHASE SUBUNIT PORB"/>
    <property type="match status" value="1"/>
</dbReference>
<dbReference type="SUPFAM" id="SSF52518">
    <property type="entry name" value="Thiamin diphosphate-binding fold (THDP-binding)"/>
    <property type="match status" value="1"/>
</dbReference>
<evidence type="ECO:0000313" key="4">
    <source>
        <dbReference type="EMBL" id="SEM41083.1"/>
    </source>
</evidence>
<accession>A0A1H7Y524</accession>
<dbReference type="CDD" id="cd03376">
    <property type="entry name" value="TPP_PFOR_porB_like"/>
    <property type="match status" value="1"/>
</dbReference>
<keyword evidence="5" id="KW-1185">Reference proteome</keyword>
<dbReference type="AlphaFoldDB" id="A0A1H7Y524"/>
<dbReference type="GO" id="GO:0030976">
    <property type="term" value="F:thiamine pyrophosphate binding"/>
    <property type="evidence" value="ECO:0007669"/>
    <property type="project" value="InterPro"/>
</dbReference>
<evidence type="ECO:0000256" key="2">
    <source>
        <dbReference type="SAM" id="MobiDB-lite"/>
    </source>
</evidence>
<evidence type="ECO:0000313" key="5">
    <source>
        <dbReference type="Proteomes" id="UP000198744"/>
    </source>
</evidence>
<dbReference type="InterPro" id="IPR029061">
    <property type="entry name" value="THDP-binding"/>
</dbReference>
<organism evidence="4 5">
    <name type="scientific">Syntrophus gentianae</name>
    <dbReference type="NCBI Taxonomy" id="43775"/>
    <lineage>
        <taxon>Bacteria</taxon>
        <taxon>Pseudomonadati</taxon>
        <taxon>Thermodesulfobacteriota</taxon>
        <taxon>Syntrophia</taxon>
        <taxon>Syntrophales</taxon>
        <taxon>Syntrophaceae</taxon>
        <taxon>Syntrophus</taxon>
    </lineage>
</organism>
<keyword evidence="1" id="KW-0560">Oxidoreductase</keyword>
<dbReference type="Proteomes" id="UP000198744">
    <property type="component" value="Unassembled WGS sequence"/>
</dbReference>
<dbReference type="EMBL" id="FOBS01000014">
    <property type="protein sequence ID" value="SEM41083.1"/>
    <property type="molecule type" value="Genomic_DNA"/>
</dbReference>